<protein>
    <recommendedName>
        <fullName evidence="3">Transposase</fullName>
    </recommendedName>
</protein>
<dbReference type="AlphaFoldDB" id="A0A1H5RVW1"/>
<proteinExistence type="predicted"/>
<accession>A0A1H5RVW1</accession>
<organism evidence="1 2">
    <name type="scientific">Nitrosomonas ureae</name>
    <dbReference type="NCBI Taxonomy" id="44577"/>
    <lineage>
        <taxon>Bacteria</taxon>
        <taxon>Pseudomonadati</taxon>
        <taxon>Pseudomonadota</taxon>
        <taxon>Betaproteobacteria</taxon>
        <taxon>Nitrosomonadales</taxon>
        <taxon>Nitrosomonadaceae</taxon>
        <taxon>Nitrosomonas</taxon>
    </lineage>
</organism>
<name>A0A1H5RVW1_9PROT</name>
<dbReference type="PANTHER" id="PTHR35004:SF7">
    <property type="entry name" value="INTEGRASE PROTEIN"/>
    <property type="match status" value="1"/>
</dbReference>
<sequence length="101" mass="11538">MRLFEGLVDEGYTGAYDSIRRFVKQWKASYKNTPSLKQAIKAAHFRLACSRKMFVVAYLREAQEMVMDAHDKAFAFYGGVTLQMIYDNPKTIVDTVFVGKG</sequence>
<evidence type="ECO:0000313" key="2">
    <source>
        <dbReference type="Proteomes" id="UP000236753"/>
    </source>
</evidence>
<gene>
    <name evidence="1" type="ORF">SAMN05216334_101269</name>
</gene>
<evidence type="ECO:0000313" key="1">
    <source>
        <dbReference type="EMBL" id="SEF42465.1"/>
    </source>
</evidence>
<dbReference type="OrthoDB" id="3542865at2"/>
<dbReference type="PANTHER" id="PTHR35004">
    <property type="entry name" value="TRANSPOSASE RV3428C-RELATED"/>
    <property type="match status" value="1"/>
</dbReference>
<dbReference type="EMBL" id="FNUX01000001">
    <property type="protein sequence ID" value="SEF42465.1"/>
    <property type="molecule type" value="Genomic_DNA"/>
</dbReference>
<reference evidence="1 2" key="1">
    <citation type="submission" date="2016-10" db="EMBL/GenBank/DDBJ databases">
        <authorList>
            <person name="de Groot N.N."/>
        </authorList>
    </citation>
    <scope>NUCLEOTIDE SEQUENCE [LARGE SCALE GENOMIC DNA]</scope>
    <source>
        <strain evidence="1 2">Nm13</strain>
    </source>
</reference>
<dbReference type="Proteomes" id="UP000236753">
    <property type="component" value="Unassembled WGS sequence"/>
</dbReference>
<evidence type="ECO:0008006" key="3">
    <source>
        <dbReference type="Google" id="ProtNLM"/>
    </source>
</evidence>
<dbReference type="RefSeq" id="WP_103965242.1">
    <property type="nucleotide sequence ID" value="NZ_FNUX01000001.1"/>
</dbReference>